<keyword evidence="3" id="KW-1185">Reference proteome</keyword>
<organism evidence="2 3">
    <name type="scientific">Ruminiclostridium hungatei</name>
    <name type="common">Clostridium hungatei</name>
    <dbReference type="NCBI Taxonomy" id="48256"/>
    <lineage>
        <taxon>Bacteria</taxon>
        <taxon>Bacillati</taxon>
        <taxon>Bacillota</taxon>
        <taxon>Clostridia</taxon>
        <taxon>Eubacteriales</taxon>
        <taxon>Oscillospiraceae</taxon>
        <taxon>Ruminiclostridium</taxon>
    </lineage>
</organism>
<dbReference type="OrthoDB" id="9759982at2"/>
<keyword evidence="1" id="KW-0472">Membrane</keyword>
<comment type="caution">
    <text evidence="2">The sequence shown here is derived from an EMBL/GenBank/DDBJ whole genome shotgun (WGS) entry which is preliminary data.</text>
</comment>
<keyword evidence="1" id="KW-1133">Transmembrane helix</keyword>
<dbReference type="RefSeq" id="WP_080063348.1">
    <property type="nucleotide sequence ID" value="NZ_MZGX01000004.1"/>
</dbReference>
<gene>
    <name evidence="2" type="ORF">CLHUN_08950</name>
</gene>
<reference evidence="2 3" key="1">
    <citation type="submission" date="2017-03" db="EMBL/GenBank/DDBJ databases">
        <title>Genome sequence of Clostridium hungatei DSM 14427.</title>
        <authorList>
            <person name="Poehlein A."/>
            <person name="Daniel R."/>
        </authorList>
    </citation>
    <scope>NUCLEOTIDE SEQUENCE [LARGE SCALE GENOMIC DNA]</scope>
    <source>
        <strain evidence="2 3">DSM 14427</strain>
    </source>
</reference>
<sequence length="625" mass="69435">MDNMNQKKTVQQKRTDILIRLALILIVVMILFFFVVKPMLKKDYYFEAGDDYKFDNLGADSHKDSFDVAVAGEGIDAVSSALGAAGVGAKTLLIWQAPDFGSAFKGALDVNWAADYTPTGNSVSSDLFKELRYKSGDGSNLENYISEIEKLVSEEKKLTVLFDAEISTVSLSGGKLTGLEVKTPSETRNIVAGRYIDASRLGEILIKCGTAYNRGYEDIGIKGLYPPVQLNFTVSGVDYPKIQELLRKQSFLISYYIKEYNTGNRNIRISGLNAADQGDGKVVIQAVNVDNLDLSDEQKVKAAYDKAKKECRNFYIYLKANLEEFKNSSQMTVAEEFVMPSPYHFKGRYTMTLSDVLTGKRYTDRISTASKPVTFTMDDGNKYVLCNPKTFYIPLGSLIPEGLDNVLMTGDKISASSLVQPAIGSNSSKAGNGYAAGIIAAYSISRDMEIPRLIEDRNLDTQQDIEKILRKMGIYMSDIKEDVESITGNWSYPFAEKLINLGLLSGGITNDYKYEKEAREKDLAYIILNGVPRVDETAYNYTFDAAVRKYIKDEPLSREKFGRILLELTGKTGTGSKNYYEEACKSGLIDDTLQKNLKNASVLKLSDVYYGSVKLLEKLTGKAVK</sequence>
<evidence type="ECO:0000313" key="3">
    <source>
        <dbReference type="Proteomes" id="UP000191554"/>
    </source>
</evidence>
<dbReference type="AlphaFoldDB" id="A0A1V4SNU0"/>
<dbReference type="Proteomes" id="UP000191554">
    <property type="component" value="Unassembled WGS sequence"/>
</dbReference>
<keyword evidence="1" id="KW-0812">Transmembrane</keyword>
<evidence type="ECO:0000313" key="2">
    <source>
        <dbReference type="EMBL" id="OPX45520.1"/>
    </source>
</evidence>
<dbReference type="Pfam" id="PF12831">
    <property type="entry name" value="FAD_oxidored"/>
    <property type="match status" value="1"/>
</dbReference>
<feature type="transmembrane region" description="Helical" evidence="1">
    <location>
        <begin position="17"/>
        <end position="36"/>
    </location>
</feature>
<evidence type="ECO:0000256" key="1">
    <source>
        <dbReference type="SAM" id="Phobius"/>
    </source>
</evidence>
<dbReference type="SUPFAM" id="SSF51905">
    <property type="entry name" value="FAD/NAD(P)-binding domain"/>
    <property type="match status" value="1"/>
</dbReference>
<name>A0A1V4SNU0_RUMHU</name>
<protein>
    <submittedName>
        <fullName evidence="2">FAD dependent oxidoreductase</fullName>
    </submittedName>
</protein>
<proteinExistence type="predicted"/>
<dbReference type="InterPro" id="IPR036188">
    <property type="entry name" value="FAD/NAD-bd_sf"/>
</dbReference>
<dbReference type="STRING" id="48256.CLHUN_08950"/>
<dbReference type="EMBL" id="MZGX01000004">
    <property type="protein sequence ID" value="OPX45520.1"/>
    <property type="molecule type" value="Genomic_DNA"/>
</dbReference>
<accession>A0A1V4SNU0</accession>